<evidence type="ECO:0000313" key="1">
    <source>
        <dbReference type="EMBL" id="QSX28867.1"/>
    </source>
</evidence>
<reference evidence="1 2" key="1">
    <citation type="submission" date="2021-03" db="EMBL/GenBank/DDBJ databases">
        <title>Novel species identification of genus Shewanella.</title>
        <authorList>
            <person name="Liu G."/>
            <person name="Zhang Q."/>
        </authorList>
    </citation>
    <scope>NUCLEOTIDE SEQUENCE [LARGE SCALE GENOMIC DNA]</scope>
    <source>
        <strain evidence="1 2">FJAT-53726</strain>
    </source>
</reference>
<name>A0A974XI67_9GAMM</name>
<dbReference type="KEGG" id="scyp:JYB88_11360"/>
<dbReference type="EMBL" id="CP071504">
    <property type="protein sequence ID" value="QSX28867.1"/>
    <property type="molecule type" value="Genomic_DNA"/>
</dbReference>
<dbReference type="AlphaFoldDB" id="A0A974XI67"/>
<gene>
    <name evidence="1" type="ORF">JYB88_11360</name>
</gene>
<dbReference type="RefSeq" id="WP_207320171.1">
    <property type="nucleotide sequence ID" value="NZ_CP071501.1"/>
</dbReference>
<dbReference type="Proteomes" id="UP000663281">
    <property type="component" value="Chromosome"/>
</dbReference>
<evidence type="ECO:0000313" key="2">
    <source>
        <dbReference type="Proteomes" id="UP000663281"/>
    </source>
</evidence>
<sequence length="138" mass="15629">MASMLNASSYSGLNETAFELHRNANVSAIEKRKRLHWREATMSAREIVGSWLDERPELGDRITLYREGERYLLETWFNDGCHSLDDMLATETESGLKLEDKGGNFFGEYFIVVEAGLQFCNFKGCYYTAPVAPAVMVA</sequence>
<proteinExistence type="predicted"/>
<accession>A0A974XI67</accession>
<organism evidence="1 2">
    <name type="scientific">Shewanella cyperi</name>
    <dbReference type="NCBI Taxonomy" id="2814292"/>
    <lineage>
        <taxon>Bacteria</taxon>
        <taxon>Pseudomonadati</taxon>
        <taxon>Pseudomonadota</taxon>
        <taxon>Gammaproteobacteria</taxon>
        <taxon>Alteromonadales</taxon>
        <taxon>Shewanellaceae</taxon>
        <taxon>Shewanella</taxon>
    </lineage>
</organism>
<keyword evidence="2" id="KW-1185">Reference proteome</keyword>
<protein>
    <submittedName>
        <fullName evidence="1">Uncharacterized protein</fullName>
    </submittedName>
</protein>